<gene>
    <name evidence="7" type="primary">tauD_2</name>
    <name evidence="7" type="ORF">AQPW35_07550</name>
</gene>
<evidence type="ECO:0000313" key="8">
    <source>
        <dbReference type="Proteomes" id="UP000301751"/>
    </source>
</evidence>
<name>A0A480AJ59_9BURK</name>
<reference evidence="8" key="1">
    <citation type="submission" date="2019-03" db="EMBL/GenBank/DDBJ databases">
        <title>Aquabacterium pictum sp.nov., the first bacteriochlorophyll a-containing freshwater bacterium in the genus Aquabacterium of the class Betaproteobacteria.</title>
        <authorList>
            <person name="Hirose S."/>
            <person name="Tank M."/>
            <person name="Hara E."/>
            <person name="Tamaki H."/>
            <person name="Takaichi S."/>
            <person name="Haruta S."/>
            <person name="Hanada S."/>
        </authorList>
    </citation>
    <scope>NUCLEOTIDE SEQUENCE [LARGE SCALE GENOMIC DNA]</scope>
    <source>
        <strain evidence="8">W35</strain>
    </source>
</reference>
<dbReference type="RefSeq" id="WP_137731399.1">
    <property type="nucleotide sequence ID" value="NZ_BJCL01000001.1"/>
</dbReference>
<dbReference type="InterPro" id="IPR042098">
    <property type="entry name" value="TauD-like_sf"/>
</dbReference>
<dbReference type="OrthoDB" id="581608at2"/>
<keyword evidence="3 7" id="KW-0223">Dioxygenase</keyword>
<dbReference type="GO" id="GO:0016706">
    <property type="term" value="F:2-oxoglutarate-dependent dioxygenase activity"/>
    <property type="evidence" value="ECO:0007669"/>
    <property type="project" value="TreeGrafter"/>
</dbReference>
<keyword evidence="4" id="KW-0560">Oxidoreductase</keyword>
<sequence length="309" mass="34560">MANTKPLKLINIAKRYKHIRPVPRMPNFAAWIEGVDLTKPLSDAVAAELRQALWDFEVIFFRPQAITPAQHVALAKVFGPVSAGSYFERKPGAPELEMIVSDKDRPPSIDNWHTDISWKPSPPLGTAIQITVTPPAGGNTCWMSTSKAYDWLSPGMQKYLQGLTAVHSWEVSGFREALGQRGDDALIAAIKAFKPVVHPVVRVNPDSGRKCIFVNADFTRNIQGVDRHEARGILNFLLEWLKKPEFMVHHQWEAGGIAVWDNRSTQHYALADYWPHHRVNQRVTFDVPGTAPAAANVNQVVLKGKKLRA</sequence>
<dbReference type="InterPro" id="IPR003819">
    <property type="entry name" value="TauD/TfdA-like"/>
</dbReference>
<keyword evidence="5" id="KW-0408">Iron</keyword>
<accession>A0A480AJ59</accession>
<keyword evidence="8" id="KW-1185">Reference proteome</keyword>
<proteinExistence type="inferred from homology"/>
<comment type="similarity">
    <text evidence="1">Belongs to the TfdA dioxygenase family.</text>
</comment>
<dbReference type="GO" id="GO:0005737">
    <property type="term" value="C:cytoplasm"/>
    <property type="evidence" value="ECO:0007669"/>
    <property type="project" value="TreeGrafter"/>
</dbReference>
<dbReference type="PANTHER" id="PTHR30468">
    <property type="entry name" value="ALPHA-KETOGLUTARATE-DEPENDENT SULFONATE DIOXYGENASE"/>
    <property type="match status" value="1"/>
</dbReference>
<dbReference type="EMBL" id="BJCL01000001">
    <property type="protein sequence ID" value="GCL61674.1"/>
    <property type="molecule type" value="Genomic_DNA"/>
</dbReference>
<dbReference type="Gene3D" id="3.60.130.10">
    <property type="entry name" value="Clavaminate synthase-like"/>
    <property type="match status" value="1"/>
</dbReference>
<evidence type="ECO:0000256" key="5">
    <source>
        <dbReference type="ARBA" id="ARBA00023004"/>
    </source>
</evidence>
<comment type="caution">
    <text evidence="7">The sequence shown here is derived from an EMBL/GenBank/DDBJ whole genome shotgun (WGS) entry which is preliminary data.</text>
</comment>
<dbReference type="Pfam" id="PF02668">
    <property type="entry name" value="TauD"/>
    <property type="match status" value="1"/>
</dbReference>
<evidence type="ECO:0000313" key="7">
    <source>
        <dbReference type="EMBL" id="GCL61674.1"/>
    </source>
</evidence>
<feature type="domain" description="TauD/TfdA-like" evidence="6">
    <location>
        <begin position="26"/>
        <end position="284"/>
    </location>
</feature>
<evidence type="ECO:0000259" key="6">
    <source>
        <dbReference type="Pfam" id="PF02668"/>
    </source>
</evidence>
<keyword evidence="2" id="KW-0479">Metal-binding</keyword>
<dbReference type="GO" id="GO:0046872">
    <property type="term" value="F:metal ion binding"/>
    <property type="evidence" value="ECO:0007669"/>
    <property type="project" value="UniProtKB-KW"/>
</dbReference>
<dbReference type="AlphaFoldDB" id="A0A480AJ59"/>
<evidence type="ECO:0000256" key="2">
    <source>
        <dbReference type="ARBA" id="ARBA00022723"/>
    </source>
</evidence>
<evidence type="ECO:0000256" key="1">
    <source>
        <dbReference type="ARBA" id="ARBA00005896"/>
    </source>
</evidence>
<evidence type="ECO:0000256" key="4">
    <source>
        <dbReference type="ARBA" id="ARBA00023002"/>
    </source>
</evidence>
<protein>
    <submittedName>
        <fullName evidence="7">Alpha-ketoglutarate-dependent taurine dioxygenase</fullName>
    </submittedName>
</protein>
<dbReference type="Proteomes" id="UP000301751">
    <property type="component" value="Unassembled WGS sequence"/>
</dbReference>
<dbReference type="PANTHER" id="PTHR30468:SF1">
    <property type="entry name" value="ALPHA-KETOGLUTARATE-DEPENDENT SULFONATE DIOXYGENASE"/>
    <property type="match status" value="1"/>
</dbReference>
<organism evidence="7 8">
    <name type="scientific">Pseudaquabacterium pictum</name>
    <dbReference type="NCBI Taxonomy" id="2315236"/>
    <lineage>
        <taxon>Bacteria</taxon>
        <taxon>Pseudomonadati</taxon>
        <taxon>Pseudomonadota</taxon>
        <taxon>Betaproteobacteria</taxon>
        <taxon>Burkholderiales</taxon>
        <taxon>Sphaerotilaceae</taxon>
        <taxon>Pseudaquabacterium</taxon>
    </lineage>
</organism>
<dbReference type="SUPFAM" id="SSF51197">
    <property type="entry name" value="Clavaminate synthase-like"/>
    <property type="match status" value="1"/>
</dbReference>
<evidence type="ECO:0000256" key="3">
    <source>
        <dbReference type="ARBA" id="ARBA00022964"/>
    </source>
</evidence>
<dbReference type="InterPro" id="IPR051323">
    <property type="entry name" value="AtsK-like"/>
</dbReference>